<protein>
    <submittedName>
        <fullName evidence="6">Phage PBSX holin</fullName>
    </submittedName>
</protein>
<evidence type="ECO:0000256" key="3">
    <source>
        <dbReference type="ARBA" id="ARBA00022989"/>
    </source>
</evidence>
<feature type="transmembrane region" description="Helical" evidence="5">
    <location>
        <begin position="12"/>
        <end position="34"/>
    </location>
</feature>
<dbReference type="GO" id="GO:0016020">
    <property type="term" value="C:membrane"/>
    <property type="evidence" value="ECO:0007669"/>
    <property type="project" value="UniProtKB-SubCell"/>
</dbReference>
<keyword evidence="2 5" id="KW-0812">Transmembrane</keyword>
<accession>A0A653TDZ3</accession>
<proteinExistence type="predicted"/>
<dbReference type="AlphaFoldDB" id="A0A653TDZ3"/>
<dbReference type="Proteomes" id="UP000433089">
    <property type="component" value="Unassembled WGS sequence"/>
</dbReference>
<dbReference type="Pfam" id="PF04688">
    <property type="entry name" value="Holin_SPP1"/>
    <property type="match status" value="1"/>
</dbReference>
<keyword evidence="3 5" id="KW-1133">Transmembrane helix</keyword>
<evidence type="ECO:0000256" key="4">
    <source>
        <dbReference type="ARBA" id="ARBA00023136"/>
    </source>
</evidence>
<feature type="transmembrane region" description="Helical" evidence="5">
    <location>
        <begin position="46"/>
        <end position="64"/>
    </location>
</feature>
<evidence type="ECO:0000256" key="1">
    <source>
        <dbReference type="ARBA" id="ARBA00004370"/>
    </source>
</evidence>
<keyword evidence="4 5" id="KW-0472">Membrane</keyword>
<sequence>MKNFDKGTVIRTVLLFMALINQTLILFGKPVLPIEEDQITSLSETLYLAFSMVFTLVTTLVAWFKNNYVTSRGKAQKEVLQQKGLTK</sequence>
<gene>
    <name evidence="6" type="primary">xhlB</name>
    <name evidence="6" type="ORF">BACI348_41574</name>
</gene>
<dbReference type="InterPro" id="IPR006479">
    <property type="entry name" value="Holin"/>
</dbReference>
<dbReference type="NCBIfam" id="TIGR01592">
    <property type="entry name" value="holin_SPP1"/>
    <property type="match status" value="1"/>
</dbReference>
<evidence type="ECO:0000256" key="5">
    <source>
        <dbReference type="SAM" id="Phobius"/>
    </source>
</evidence>
<evidence type="ECO:0000313" key="6">
    <source>
        <dbReference type="EMBL" id="VXB79584.1"/>
    </source>
</evidence>
<dbReference type="RefSeq" id="WP_159159791.1">
    <property type="nucleotide sequence ID" value="NZ_LR732831.1"/>
</dbReference>
<dbReference type="EMBL" id="CABWLH010000009">
    <property type="protein sequence ID" value="VXB79584.1"/>
    <property type="molecule type" value="Genomic_DNA"/>
</dbReference>
<reference evidence="6 7" key="1">
    <citation type="submission" date="2019-10" db="EMBL/GenBank/DDBJ databases">
        <authorList>
            <person name="Karimi E."/>
        </authorList>
    </citation>
    <scope>NUCLEOTIDE SEQUENCE [LARGE SCALE GENOMIC DNA]</scope>
    <source>
        <strain evidence="6">Bacillus sp. 348</strain>
    </source>
</reference>
<comment type="subcellular location">
    <subcellularLocation>
        <location evidence="1">Membrane</location>
    </subcellularLocation>
</comment>
<evidence type="ECO:0000313" key="7">
    <source>
        <dbReference type="Proteomes" id="UP000433089"/>
    </source>
</evidence>
<evidence type="ECO:0000256" key="2">
    <source>
        <dbReference type="ARBA" id="ARBA00022692"/>
    </source>
</evidence>
<name>A0A653TDZ3_BACAB</name>
<organism evidence="6 7">
    <name type="scientific">Bacillus altitudinis</name>
    <dbReference type="NCBI Taxonomy" id="293387"/>
    <lineage>
        <taxon>Bacteria</taxon>
        <taxon>Bacillati</taxon>
        <taxon>Bacillota</taxon>
        <taxon>Bacilli</taxon>
        <taxon>Bacillales</taxon>
        <taxon>Bacillaceae</taxon>
        <taxon>Bacillus</taxon>
    </lineage>
</organism>